<feature type="compositionally biased region" description="Basic and acidic residues" evidence="1">
    <location>
        <begin position="142"/>
        <end position="153"/>
    </location>
</feature>
<dbReference type="AlphaFoldDB" id="A0A645BRH0"/>
<feature type="region of interest" description="Disordered" evidence="1">
    <location>
        <begin position="1"/>
        <end position="31"/>
    </location>
</feature>
<evidence type="ECO:0000256" key="1">
    <source>
        <dbReference type="SAM" id="MobiDB-lite"/>
    </source>
</evidence>
<reference evidence="2" key="1">
    <citation type="submission" date="2019-08" db="EMBL/GenBank/DDBJ databases">
        <authorList>
            <person name="Kucharzyk K."/>
            <person name="Murdoch R.W."/>
            <person name="Higgins S."/>
            <person name="Loffler F."/>
        </authorList>
    </citation>
    <scope>NUCLEOTIDE SEQUENCE</scope>
</reference>
<organism evidence="2">
    <name type="scientific">bioreactor metagenome</name>
    <dbReference type="NCBI Taxonomy" id="1076179"/>
    <lineage>
        <taxon>unclassified sequences</taxon>
        <taxon>metagenomes</taxon>
        <taxon>ecological metagenomes</taxon>
    </lineage>
</organism>
<comment type="caution">
    <text evidence="2">The sequence shown here is derived from an EMBL/GenBank/DDBJ whole genome shotgun (WGS) entry which is preliminary data.</text>
</comment>
<dbReference type="EMBL" id="VSSQ01020738">
    <property type="protein sequence ID" value="MPM65823.1"/>
    <property type="molecule type" value="Genomic_DNA"/>
</dbReference>
<accession>A0A645BRH0</accession>
<proteinExistence type="predicted"/>
<feature type="region of interest" description="Disordered" evidence="1">
    <location>
        <begin position="134"/>
        <end position="154"/>
    </location>
</feature>
<name>A0A645BRH0_9ZZZZ</name>
<sequence>MSANGGDCRARHAKLRKAEQTEDQDRVEDDVEHRADDLHQHRLEVHALRLQDTFAIDLHEQADRKNHDNGKIGNAVLRRFGIARIGFDERARAKDAEENEDHGGEQHDEEAVARRFLRVRMLLCAEFAGDQRVDANAGADGDGDHEHKNRIGEGDCGQRVFPEIGDKNTVYNVV</sequence>
<evidence type="ECO:0000313" key="2">
    <source>
        <dbReference type="EMBL" id="MPM65823.1"/>
    </source>
</evidence>
<gene>
    <name evidence="2" type="ORF">SDC9_112727</name>
</gene>
<protein>
    <submittedName>
        <fullName evidence="2">Uncharacterized protein</fullName>
    </submittedName>
</protein>